<feature type="domain" description="Tyr recombinase" evidence="5">
    <location>
        <begin position="211"/>
        <end position="388"/>
    </location>
</feature>
<gene>
    <name evidence="6" type="ORF">FJU42_10750</name>
</gene>
<dbReference type="SUPFAM" id="SSF56349">
    <property type="entry name" value="DNA breaking-rejoining enzymes"/>
    <property type="match status" value="1"/>
</dbReference>
<dbReference type="Pfam" id="PF00589">
    <property type="entry name" value="Phage_integrase"/>
    <property type="match status" value="1"/>
</dbReference>
<keyword evidence="3" id="KW-0238">DNA-binding</keyword>
<dbReference type="InterPro" id="IPR011010">
    <property type="entry name" value="DNA_brk_join_enz"/>
</dbReference>
<dbReference type="Pfam" id="PF22022">
    <property type="entry name" value="Phage_int_M"/>
    <property type="match status" value="1"/>
</dbReference>
<keyword evidence="4" id="KW-0233">DNA recombination</keyword>
<protein>
    <submittedName>
        <fullName evidence="6">DUF4102 domain-containing protein</fullName>
    </submittedName>
</protein>
<reference evidence="6 7" key="1">
    <citation type="submission" date="2019-06" db="EMBL/GenBank/DDBJ databases">
        <title>A Diverse Panel of Clinical Acinetobacter baumannii for Research Use.</title>
        <authorList>
            <person name="Mcgann P."/>
            <person name="Snesrud E."/>
            <person name="Galac M.R."/>
        </authorList>
    </citation>
    <scope>NUCLEOTIDE SEQUENCE [LARGE SCALE GENOMIC DNA]</scope>
    <source>
        <strain evidence="6 7">MRSN14237</strain>
    </source>
</reference>
<dbReference type="InterPro" id="IPR038488">
    <property type="entry name" value="Integrase_DNA-bd_sf"/>
</dbReference>
<dbReference type="Pfam" id="PF13356">
    <property type="entry name" value="Arm-DNA-bind_3"/>
    <property type="match status" value="1"/>
</dbReference>
<dbReference type="PROSITE" id="PS51898">
    <property type="entry name" value="TYR_RECOMBINASE"/>
    <property type="match status" value="1"/>
</dbReference>
<dbReference type="PANTHER" id="PTHR30629">
    <property type="entry name" value="PROPHAGE INTEGRASE"/>
    <property type="match status" value="1"/>
</dbReference>
<evidence type="ECO:0000256" key="1">
    <source>
        <dbReference type="ARBA" id="ARBA00008857"/>
    </source>
</evidence>
<dbReference type="InterPro" id="IPR050808">
    <property type="entry name" value="Phage_Integrase"/>
</dbReference>
<evidence type="ECO:0000259" key="5">
    <source>
        <dbReference type="PROSITE" id="PS51898"/>
    </source>
</evidence>
<dbReference type="RefSeq" id="WP_140973365.1">
    <property type="nucleotide sequence ID" value="NZ_VHGY01000029.1"/>
</dbReference>
<evidence type="ECO:0000256" key="3">
    <source>
        <dbReference type="ARBA" id="ARBA00023125"/>
    </source>
</evidence>
<proteinExistence type="inferred from homology"/>
<dbReference type="PANTHER" id="PTHR30629:SF2">
    <property type="entry name" value="PROPHAGE INTEGRASE INTS-RELATED"/>
    <property type="match status" value="1"/>
</dbReference>
<dbReference type="GO" id="GO:0006310">
    <property type="term" value="P:DNA recombination"/>
    <property type="evidence" value="ECO:0007669"/>
    <property type="project" value="UniProtKB-KW"/>
</dbReference>
<dbReference type="InterPro" id="IPR025166">
    <property type="entry name" value="Integrase_DNA_bind_dom"/>
</dbReference>
<dbReference type="CDD" id="cd00801">
    <property type="entry name" value="INT_P4_C"/>
    <property type="match status" value="1"/>
</dbReference>
<dbReference type="GO" id="GO:0003677">
    <property type="term" value="F:DNA binding"/>
    <property type="evidence" value="ECO:0007669"/>
    <property type="project" value="UniProtKB-KW"/>
</dbReference>
<dbReference type="InterPro" id="IPR002104">
    <property type="entry name" value="Integrase_catalytic"/>
</dbReference>
<accession>A0A8B5UHY3</accession>
<dbReference type="InterPro" id="IPR010998">
    <property type="entry name" value="Integrase_recombinase_N"/>
</dbReference>
<sequence length="404" mass="47016">MKRAAIKKRPLSDTILANLEPEEKDYRERDTGQLYFLVQKTGKKSWQLRYKNEKGAWSWKGLGAYPNVSGAIARRKANELSIKIGNGELKETRKQVKNKQQEIAHRKFHVLMSEWLDTKKKSWGEDTFEKAVMSINRHIIPKFGERDFAEITPKEWLEFFQGLQRGLNIHTQVKKLSTYCRNAYDWAKFQGKINSNPIDGMTRFLDKNTGGNMKFVEIAEFPKLIKDIRTHHQRKLAIGLELMALLFPRPVELRFATWNQFDFDKAIWVKPAEIMKKRIVHAVPLPKQAIKLLKELKDYKTESDLLFAGRNSLSEPISDNTFNMALNRMGYKGRQNPHGFRHIASTALNNKFSDKEQVVEACLAHMKKGVKGAYDKGSHFEERVGMMQWWADYIDQLLEEQTLV</sequence>
<dbReference type="GO" id="GO:0015074">
    <property type="term" value="P:DNA integration"/>
    <property type="evidence" value="ECO:0007669"/>
    <property type="project" value="UniProtKB-KW"/>
</dbReference>
<dbReference type="Proteomes" id="UP000315888">
    <property type="component" value="Unassembled WGS sequence"/>
</dbReference>
<comment type="similarity">
    <text evidence="1">Belongs to the 'phage' integrase family.</text>
</comment>
<organism evidence="6 7">
    <name type="scientific">Acinetobacter baumannii</name>
    <dbReference type="NCBI Taxonomy" id="470"/>
    <lineage>
        <taxon>Bacteria</taxon>
        <taxon>Pseudomonadati</taxon>
        <taxon>Pseudomonadota</taxon>
        <taxon>Gammaproteobacteria</taxon>
        <taxon>Moraxellales</taxon>
        <taxon>Moraxellaceae</taxon>
        <taxon>Acinetobacter</taxon>
        <taxon>Acinetobacter calcoaceticus/baumannii complex</taxon>
    </lineage>
</organism>
<dbReference type="InterPro" id="IPR013762">
    <property type="entry name" value="Integrase-like_cat_sf"/>
</dbReference>
<dbReference type="Gene3D" id="3.30.160.390">
    <property type="entry name" value="Integrase, DNA-binding domain"/>
    <property type="match status" value="1"/>
</dbReference>
<dbReference type="EMBL" id="VHGY01000029">
    <property type="protein sequence ID" value="TPU63724.1"/>
    <property type="molecule type" value="Genomic_DNA"/>
</dbReference>
<evidence type="ECO:0000256" key="2">
    <source>
        <dbReference type="ARBA" id="ARBA00022908"/>
    </source>
</evidence>
<keyword evidence="2" id="KW-0229">DNA integration</keyword>
<comment type="caution">
    <text evidence="6">The sequence shown here is derived from an EMBL/GenBank/DDBJ whole genome shotgun (WGS) entry which is preliminary data.</text>
</comment>
<dbReference type="Gene3D" id="1.10.150.130">
    <property type="match status" value="1"/>
</dbReference>
<dbReference type="InterPro" id="IPR053876">
    <property type="entry name" value="Phage_int_M"/>
</dbReference>
<name>A0A8B5UHY3_ACIBA</name>
<dbReference type="Gene3D" id="1.10.443.10">
    <property type="entry name" value="Intergrase catalytic core"/>
    <property type="match status" value="1"/>
</dbReference>
<evidence type="ECO:0000313" key="7">
    <source>
        <dbReference type="Proteomes" id="UP000315888"/>
    </source>
</evidence>
<evidence type="ECO:0000256" key="4">
    <source>
        <dbReference type="ARBA" id="ARBA00023172"/>
    </source>
</evidence>
<evidence type="ECO:0000313" key="6">
    <source>
        <dbReference type="EMBL" id="TPU63724.1"/>
    </source>
</evidence>
<dbReference type="AlphaFoldDB" id="A0A8B5UHY3"/>